<dbReference type="Gene3D" id="1.10.510.10">
    <property type="entry name" value="Transferase(Phosphotransferase) domain 1"/>
    <property type="match status" value="1"/>
</dbReference>
<evidence type="ECO:0000256" key="4">
    <source>
        <dbReference type="ARBA" id="ARBA00022741"/>
    </source>
</evidence>
<keyword evidence="5 11" id="KW-0418">Kinase</keyword>
<dbReference type="SMART" id="SM00220">
    <property type="entry name" value="S_TKc"/>
    <property type="match status" value="1"/>
</dbReference>
<dbReference type="AlphaFoldDB" id="A0A0S4JBY0"/>
<dbReference type="GO" id="GO:0005737">
    <property type="term" value="C:cytoplasm"/>
    <property type="evidence" value="ECO:0007669"/>
    <property type="project" value="TreeGrafter"/>
</dbReference>
<feature type="domain" description="Protein kinase" evidence="10">
    <location>
        <begin position="36"/>
        <end position="325"/>
    </location>
</feature>
<feature type="binding site" evidence="9">
    <location>
        <position position="65"/>
    </location>
    <ligand>
        <name>ATP</name>
        <dbReference type="ChEBI" id="CHEBI:30616"/>
    </ligand>
</feature>
<comment type="catalytic activity">
    <reaction evidence="7">
        <text>L-threonyl-[protein] + ATP = O-phospho-L-threonyl-[protein] + ADP + H(+)</text>
        <dbReference type="Rhea" id="RHEA:46608"/>
        <dbReference type="Rhea" id="RHEA-COMP:11060"/>
        <dbReference type="Rhea" id="RHEA-COMP:11605"/>
        <dbReference type="ChEBI" id="CHEBI:15378"/>
        <dbReference type="ChEBI" id="CHEBI:30013"/>
        <dbReference type="ChEBI" id="CHEBI:30616"/>
        <dbReference type="ChEBI" id="CHEBI:61977"/>
        <dbReference type="ChEBI" id="CHEBI:456216"/>
        <dbReference type="EC" id="2.7.11.1"/>
    </reaction>
</comment>
<dbReference type="VEuPathDB" id="TriTrypDB:BSAL_12630"/>
<evidence type="ECO:0000256" key="5">
    <source>
        <dbReference type="ARBA" id="ARBA00022777"/>
    </source>
</evidence>
<dbReference type="InterPro" id="IPR000719">
    <property type="entry name" value="Prot_kinase_dom"/>
</dbReference>
<dbReference type="PANTHER" id="PTHR22967">
    <property type="entry name" value="SERINE/THREONINE PROTEIN KINASE"/>
    <property type="match status" value="1"/>
</dbReference>
<sequence>MGSVVSVAVDACESLTAFVLPSGQHPSQVTIKQASYRIDVLIGEGGYSFVYKATDRVGRSTVALKRFAIQDADEQTRLLEEVSIHRGLCPHENIVALIEHDVISLKGKPLPEIWIAMEFAGPSMQTLVNARLAAGKGVERAIILQFLGDTIAALCHMHAQSPPISHWDVKLDNILQGDAYKLCDFGSASKTFYLCQNSQEVSIAEGELSQRMTLLYRAPETLDLWRKQRVDTKADIWSLGVAVYTSVMQAMPFEENPLDILNGVPKAFRDKGPASWAVGNPGNSLPADAQDIMALVMDHMLVADPSKRSDIFTVAEAFRQISQLFQVPARPRPGFVSAQKSRFAQ</sequence>
<evidence type="ECO:0000313" key="12">
    <source>
        <dbReference type="Proteomes" id="UP000051952"/>
    </source>
</evidence>
<dbReference type="OMA" id="PLPEMWV"/>
<keyword evidence="6 9" id="KW-0067">ATP-binding</keyword>
<reference evidence="12" key="1">
    <citation type="submission" date="2015-09" db="EMBL/GenBank/DDBJ databases">
        <authorList>
            <consortium name="Pathogen Informatics"/>
        </authorList>
    </citation>
    <scope>NUCLEOTIDE SEQUENCE [LARGE SCALE GENOMIC DNA]</scope>
    <source>
        <strain evidence="12">Lake Konstanz</strain>
    </source>
</reference>
<evidence type="ECO:0000256" key="7">
    <source>
        <dbReference type="ARBA" id="ARBA00047899"/>
    </source>
</evidence>
<evidence type="ECO:0000256" key="3">
    <source>
        <dbReference type="ARBA" id="ARBA00022679"/>
    </source>
</evidence>
<keyword evidence="12" id="KW-1185">Reference proteome</keyword>
<dbReference type="SUPFAM" id="SSF56112">
    <property type="entry name" value="Protein kinase-like (PK-like)"/>
    <property type="match status" value="1"/>
</dbReference>
<dbReference type="PROSITE" id="PS00107">
    <property type="entry name" value="PROTEIN_KINASE_ATP"/>
    <property type="match status" value="1"/>
</dbReference>
<dbReference type="GO" id="GO:0005524">
    <property type="term" value="F:ATP binding"/>
    <property type="evidence" value="ECO:0007669"/>
    <property type="project" value="UniProtKB-UniRule"/>
</dbReference>
<name>A0A0S4JBY0_BODSA</name>
<evidence type="ECO:0000256" key="6">
    <source>
        <dbReference type="ARBA" id="ARBA00022840"/>
    </source>
</evidence>
<dbReference type="OrthoDB" id="248923at2759"/>
<protein>
    <recommendedName>
        <fullName evidence="1">non-specific serine/threonine protein kinase</fullName>
        <ecNumber evidence="1">2.7.11.1</ecNumber>
    </recommendedName>
</protein>
<dbReference type="EC" id="2.7.11.1" evidence="1"/>
<gene>
    <name evidence="11" type="ORF">BSAL_12630</name>
</gene>
<keyword evidence="4 9" id="KW-0547">Nucleotide-binding</keyword>
<evidence type="ECO:0000313" key="11">
    <source>
        <dbReference type="EMBL" id="CUG87906.1"/>
    </source>
</evidence>
<evidence type="ECO:0000256" key="1">
    <source>
        <dbReference type="ARBA" id="ARBA00012513"/>
    </source>
</evidence>
<dbReference type="InterPro" id="IPR017441">
    <property type="entry name" value="Protein_kinase_ATP_BS"/>
</dbReference>
<dbReference type="Pfam" id="PF00069">
    <property type="entry name" value="Pkinase"/>
    <property type="match status" value="1"/>
</dbReference>
<evidence type="ECO:0000256" key="8">
    <source>
        <dbReference type="ARBA" id="ARBA00048679"/>
    </source>
</evidence>
<evidence type="ECO:0000256" key="2">
    <source>
        <dbReference type="ARBA" id="ARBA00022527"/>
    </source>
</evidence>
<dbReference type="Proteomes" id="UP000051952">
    <property type="component" value="Unassembled WGS sequence"/>
</dbReference>
<dbReference type="InterPro" id="IPR011009">
    <property type="entry name" value="Kinase-like_dom_sf"/>
</dbReference>
<dbReference type="PANTHER" id="PTHR22967:SF57">
    <property type="entry name" value="AUXILIN, ISOFORM A-RELATED"/>
    <property type="match status" value="1"/>
</dbReference>
<keyword evidence="2" id="KW-0723">Serine/threonine-protein kinase</keyword>
<evidence type="ECO:0000259" key="10">
    <source>
        <dbReference type="PROSITE" id="PS50011"/>
    </source>
</evidence>
<proteinExistence type="predicted"/>
<accession>A0A0S4JBY0</accession>
<evidence type="ECO:0000256" key="9">
    <source>
        <dbReference type="PROSITE-ProRule" id="PRU10141"/>
    </source>
</evidence>
<dbReference type="PROSITE" id="PS50011">
    <property type="entry name" value="PROTEIN_KINASE_DOM"/>
    <property type="match status" value="1"/>
</dbReference>
<dbReference type="GO" id="GO:0004674">
    <property type="term" value="F:protein serine/threonine kinase activity"/>
    <property type="evidence" value="ECO:0007669"/>
    <property type="project" value="UniProtKB-KW"/>
</dbReference>
<keyword evidence="3" id="KW-0808">Transferase</keyword>
<comment type="catalytic activity">
    <reaction evidence="8">
        <text>L-seryl-[protein] + ATP = O-phospho-L-seryl-[protein] + ADP + H(+)</text>
        <dbReference type="Rhea" id="RHEA:17989"/>
        <dbReference type="Rhea" id="RHEA-COMP:9863"/>
        <dbReference type="Rhea" id="RHEA-COMP:11604"/>
        <dbReference type="ChEBI" id="CHEBI:15378"/>
        <dbReference type="ChEBI" id="CHEBI:29999"/>
        <dbReference type="ChEBI" id="CHEBI:30616"/>
        <dbReference type="ChEBI" id="CHEBI:83421"/>
        <dbReference type="ChEBI" id="CHEBI:456216"/>
        <dbReference type="EC" id="2.7.11.1"/>
    </reaction>
</comment>
<organism evidence="11 12">
    <name type="scientific">Bodo saltans</name>
    <name type="common">Flagellated protozoan</name>
    <dbReference type="NCBI Taxonomy" id="75058"/>
    <lineage>
        <taxon>Eukaryota</taxon>
        <taxon>Discoba</taxon>
        <taxon>Euglenozoa</taxon>
        <taxon>Kinetoplastea</taxon>
        <taxon>Metakinetoplastina</taxon>
        <taxon>Eubodonida</taxon>
        <taxon>Bodonidae</taxon>
        <taxon>Bodo</taxon>
    </lineage>
</organism>
<dbReference type="EMBL" id="CYKH01001596">
    <property type="protein sequence ID" value="CUG87906.1"/>
    <property type="molecule type" value="Genomic_DNA"/>
</dbReference>